<comment type="caution">
    <text evidence="1">The sequence shown here is derived from an EMBL/GenBank/DDBJ whole genome shotgun (WGS) entry which is preliminary data.</text>
</comment>
<accession>A0A7X1DCL9</accession>
<evidence type="ECO:0000313" key="2">
    <source>
        <dbReference type="Proteomes" id="UP000559864"/>
    </source>
</evidence>
<protein>
    <submittedName>
        <fullName evidence="1">Uncharacterized protein</fullName>
    </submittedName>
</protein>
<dbReference type="AlphaFoldDB" id="A0A7X1DCL9"/>
<dbReference type="Proteomes" id="UP000559864">
    <property type="component" value="Unassembled WGS sequence"/>
</dbReference>
<organism evidence="1 2">
    <name type="scientific">Listeria cossartiae subsp. cayugensis</name>
    <dbReference type="NCBI Taxonomy" id="2713505"/>
    <lineage>
        <taxon>Bacteria</taxon>
        <taxon>Bacillati</taxon>
        <taxon>Bacillota</taxon>
        <taxon>Bacilli</taxon>
        <taxon>Bacillales</taxon>
        <taxon>Listeriaceae</taxon>
        <taxon>Listeria</taxon>
        <taxon>Listeria cossartiae</taxon>
    </lineage>
</organism>
<proteinExistence type="predicted"/>
<dbReference type="RefSeq" id="WP_185605168.1">
    <property type="nucleotide sequence ID" value="NZ_JAARZC010000005.1"/>
</dbReference>
<sequence length="58" mass="6856">MECYLQITNEAAVKMILNGDYNELWFEKDGDIVTCEDRLLDVHALPKFKFFVRLSDEK</sequence>
<reference evidence="1 2" key="1">
    <citation type="submission" date="2020-03" db="EMBL/GenBank/DDBJ databases">
        <title>Soil Listeria distribution.</title>
        <authorList>
            <person name="Liao J."/>
            <person name="Wiedmann M."/>
        </authorList>
    </citation>
    <scope>NUCLEOTIDE SEQUENCE [LARGE SCALE GENOMIC DNA]</scope>
    <source>
        <strain evidence="1 2">FSL L7-0123</strain>
    </source>
</reference>
<evidence type="ECO:0000313" key="1">
    <source>
        <dbReference type="EMBL" id="MBC2250880.1"/>
    </source>
</evidence>
<name>A0A7X1DCL9_9LIST</name>
<dbReference type="EMBL" id="JAARZC010000005">
    <property type="protein sequence ID" value="MBC2250880.1"/>
    <property type="molecule type" value="Genomic_DNA"/>
</dbReference>
<gene>
    <name evidence="1" type="ORF">HCB49_12855</name>
</gene>